<comment type="caution">
    <text evidence="10">The sequence shown here is derived from an EMBL/GenBank/DDBJ whole genome shotgun (WGS) entry which is preliminary data.</text>
</comment>
<dbReference type="PROSITE" id="PS00107">
    <property type="entry name" value="PROTEIN_KINASE_ATP"/>
    <property type="match status" value="1"/>
</dbReference>
<dbReference type="InterPro" id="IPR000719">
    <property type="entry name" value="Prot_kinase_dom"/>
</dbReference>
<evidence type="ECO:0000259" key="9">
    <source>
        <dbReference type="PROSITE" id="PS50011"/>
    </source>
</evidence>
<evidence type="ECO:0000256" key="5">
    <source>
        <dbReference type="ARBA" id="ARBA00022777"/>
    </source>
</evidence>
<dbReference type="Gene3D" id="3.30.200.20">
    <property type="entry name" value="Phosphorylase Kinase, domain 1"/>
    <property type="match status" value="1"/>
</dbReference>
<gene>
    <name evidence="10" type="ORF">I2501_07385</name>
</gene>
<dbReference type="CDD" id="cd14014">
    <property type="entry name" value="STKc_PknB_like"/>
    <property type="match status" value="1"/>
</dbReference>
<evidence type="ECO:0000313" key="10">
    <source>
        <dbReference type="EMBL" id="MBF9067860.1"/>
    </source>
</evidence>
<keyword evidence="6 7" id="KW-0067">ATP-binding</keyword>
<dbReference type="EMBL" id="JADPRT010000003">
    <property type="protein sequence ID" value="MBF9067860.1"/>
    <property type="molecule type" value="Genomic_DNA"/>
</dbReference>
<dbReference type="PANTHER" id="PTHR43289:SF6">
    <property type="entry name" value="SERINE_THREONINE-PROTEIN KINASE NEKL-3"/>
    <property type="match status" value="1"/>
</dbReference>
<feature type="region of interest" description="Disordered" evidence="8">
    <location>
        <begin position="383"/>
        <end position="444"/>
    </location>
</feature>
<evidence type="ECO:0000256" key="4">
    <source>
        <dbReference type="ARBA" id="ARBA00022741"/>
    </source>
</evidence>
<name>A0A931B6L2_9ACTN</name>
<keyword evidence="2 10" id="KW-0723">Serine/threonine-protein kinase</keyword>
<dbReference type="InterPro" id="IPR017441">
    <property type="entry name" value="Protein_kinase_ATP_BS"/>
</dbReference>
<dbReference type="PROSITE" id="PS00108">
    <property type="entry name" value="PROTEIN_KINASE_ST"/>
    <property type="match status" value="1"/>
</dbReference>
<feature type="compositionally biased region" description="Gly residues" evidence="8">
    <location>
        <begin position="386"/>
        <end position="396"/>
    </location>
</feature>
<dbReference type="AlphaFoldDB" id="A0A931B6L2"/>
<dbReference type="SUPFAM" id="SSF56112">
    <property type="entry name" value="Protein kinase-like (PK-like)"/>
    <property type="match status" value="1"/>
</dbReference>
<evidence type="ECO:0000256" key="6">
    <source>
        <dbReference type="ARBA" id="ARBA00022840"/>
    </source>
</evidence>
<evidence type="ECO:0000256" key="2">
    <source>
        <dbReference type="ARBA" id="ARBA00022527"/>
    </source>
</evidence>
<proteinExistence type="predicted"/>
<feature type="region of interest" description="Disordered" evidence="8">
    <location>
        <begin position="286"/>
        <end position="352"/>
    </location>
</feature>
<dbReference type="GO" id="GO:0005524">
    <property type="term" value="F:ATP binding"/>
    <property type="evidence" value="ECO:0007669"/>
    <property type="project" value="UniProtKB-UniRule"/>
</dbReference>
<dbReference type="EC" id="2.7.11.1" evidence="1"/>
<dbReference type="Pfam" id="PF00069">
    <property type="entry name" value="Pkinase"/>
    <property type="match status" value="1"/>
</dbReference>
<evidence type="ECO:0000313" key="11">
    <source>
        <dbReference type="Proteomes" id="UP000657385"/>
    </source>
</evidence>
<sequence>MSGEQDPQAGRVLAGRYRLTAVLGQGGMGTVWRAEDEFLGRDVAVKELRFASDVDDEERRRLVSRTLTEAKAIARIRHTGAVTVYDVVEEDGRPWIVMELVESRSLSEVIQTDGVLPPQRAAEVALELLGVLKEAHRVGILHRDVKPSNVLIGHDGRVVLTDFGIARVEGDPSVTSTGMLVGAPSYISPERARGGTPGPPADMWSLGATIFAMVEGTPPYDKGSALSTLTAVMTDPVPPMPHGELLEPVIRGLLSKDPRQRLDASTSQAMLRGVVGEYERRARATNFAAAGPDAPTQVVPEPERTRVQPSVGSGPGAQTQAEASGREPATATMQLGGGGSNGGGPAARRSTGWAGGRQRALLIGGIVLAAVLLITAAVASMRDNSGGSGSGSGSGATGAATPGRSGSATQTPTAGGSGTGDGTSTGTARPTAADYHQVAGPGGSHLQIPDGWRLVSESASSVKYSGPAGTLQVDFSAHPQSDGALAAWQKEEPGVAAQLTDYHLIRLDQVSYRGWDAADWEWSYQSGSTVRQSLNRGFVVDAHHAYALYWTAPLASWTDGRSGQLLARFFDTFQPGG</sequence>
<feature type="compositionally biased region" description="Low complexity" evidence="8">
    <location>
        <begin position="397"/>
        <end position="414"/>
    </location>
</feature>
<feature type="domain" description="Protein kinase" evidence="9">
    <location>
        <begin position="17"/>
        <end position="271"/>
    </location>
</feature>
<dbReference type="Gene3D" id="1.10.510.10">
    <property type="entry name" value="Transferase(Phosphotransferase) domain 1"/>
    <property type="match status" value="1"/>
</dbReference>
<dbReference type="InterPro" id="IPR008271">
    <property type="entry name" value="Ser/Thr_kinase_AS"/>
</dbReference>
<dbReference type="InterPro" id="IPR011009">
    <property type="entry name" value="Kinase-like_dom_sf"/>
</dbReference>
<feature type="compositionally biased region" description="Polar residues" evidence="8">
    <location>
        <begin position="307"/>
        <end position="322"/>
    </location>
</feature>
<feature type="compositionally biased region" description="Gly residues" evidence="8">
    <location>
        <begin position="335"/>
        <end position="345"/>
    </location>
</feature>
<keyword evidence="11" id="KW-1185">Reference proteome</keyword>
<dbReference type="GO" id="GO:0004674">
    <property type="term" value="F:protein serine/threonine kinase activity"/>
    <property type="evidence" value="ECO:0007669"/>
    <property type="project" value="UniProtKB-KW"/>
</dbReference>
<evidence type="ECO:0000256" key="1">
    <source>
        <dbReference type="ARBA" id="ARBA00012513"/>
    </source>
</evidence>
<keyword evidence="5 10" id="KW-0418">Kinase</keyword>
<dbReference type="Proteomes" id="UP000657385">
    <property type="component" value="Unassembled WGS sequence"/>
</dbReference>
<keyword evidence="3" id="KW-0808">Transferase</keyword>
<reference evidence="10" key="1">
    <citation type="submission" date="2020-11" db="EMBL/GenBank/DDBJ databases">
        <title>Isolation and identification of active actinomycetes.</title>
        <authorList>
            <person name="Yu B."/>
        </authorList>
    </citation>
    <scope>NUCLEOTIDE SEQUENCE</scope>
    <source>
        <strain evidence="10">NEAU-YB345</strain>
    </source>
</reference>
<dbReference type="SMART" id="SM00220">
    <property type="entry name" value="S_TKc"/>
    <property type="match status" value="1"/>
</dbReference>
<protein>
    <recommendedName>
        <fullName evidence="1">non-specific serine/threonine protein kinase</fullName>
        <ecNumber evidence="1">2.7.11.1</ecNumber>
    </recommendedName>
</protein>
<evidence type="ECO:0000256" key="8">
    <source>
        <dbReference type="SAM" id="MobiDB-lite"/>
    </source>
</evidence>
<dbReference type="PANTHER" id="PTHR43289">
    <property type="entry name" value="MITOGEN-ACTIVATED PROTEIN KINASE KINASE KINASE 20-RELATED"/>
    <property type="match status" value="1"/>
</dbReference>
<organism evidence="10 11">
    <name type="scientific">Streptacidiphilus fuscans</name>
    <dbReference type="NCBI Taxonomy" id="2789292"/>
    <lineage>
        <taxon>Bacteria</taxon>
        <taxon>Bacillati</taxon>
        <taxon>Actinomycetota</taxon>
        <taxon>Actinomycetes</taxon>
        <taxon>Kitasatosporales</taxon>
        <taxon>Streptomycetaceae</taxon>
        <taxon>Streptacidiphilus</taxon>
    </lineage>
</organism>
<dbReference type="RefSeq" id="WP_196193068.1">
    <property type="nucleotide sequence ID" value="NZ_JADPRT010000003.1"/>
</dbReference>
<feature type="binding site" evidence="7">
    <location>
        <position position="46"/>
    </location>
    <ligand>
        <name>ATP</name>
        <dbReference type="ChEBI" id="CHEBI:30616"/>
    </ligand>
</feature>
<evidence type="ECO:0000256" key="3">
    <source>
        <dbReference type="ARBA" id="ARBA00022679"/>
    </source>
</evidence>
<keyword evidence="4 7" id="KW-0547">Nucleotide-binding</keyword>
<dbReference type="PROSITE" id="PS50011">
    <property type="entry name" value="PROTEIN_KINASE_DOM"/>
    <property type="match status" value="1"/>
</dbReference>
<evidence type="ECO:0000256" key="7">
    <source>
        <dbReference type="PROSITE-ProRule" id="PRU10141"/>
    </source>
</evidence>
<accession>A0A931B6L2</accession>